<gene>
    <name evidence="2" type="ORF">ACKI18_23760</name>
</gene>
<keyword evidence="3" id="KW-1185">Reference proteome</keyword>
<evidence type="ECO:0000313" key="3">
    <source>
        <dbReference type="Proteomes" id="UP001631957"/>
    </source>
</evidence>
<protein>
    <recommendedName>
        <fullName evidence="4">Secreted protein</fullName>
    </recommendedName>
</protein>
<accession>A0ABW9HWA0</accession>
<feature type="chain" id="PRO_5046599506" description="Secreted protein" evidence="1">
    <location>
        <begin position="20"/>
        <end position="83"/>
    </location>
</feature>
<evidence type="ECO:0008006" key="4">
    <source>
        <dbReference type="Google" id="ProtNLM"/>
    </source>
</evidence>
<name>A0ABW9HWA0_9ACTN</name>
<reference evidence="2 3" key="1">
    <citation type="submission" date="2024-12" db="EMBL/GenBank/DDBJ databases">
        <title>Forecasting of Potato common scab and diversities of Pathogenic streptomyces spp. in china.</title>
        <authorList>
            <person name="Handique U."/>
            <person name="Wu J."/>
        </authorList>
    </citation>
    <scope>NUCLEOTIDE SEQUENCE [LARGE SCALE GENOMIC DNA]</scope>
    <source>
        <strain evidence="2 3">ZRIMU1530</strain>
    </source>
</reference>
<feature type="signal peptide" evidence="1">
    <location>
        <begin position="1"/>
        <end position="19"/>
    </location>
</feature>
<evidence type="ECO:0000256" key="1">
    <source>
        <dbReference type="SAM" id="SignalP"/>
    </source>
</evidence>
<proteinExistence type="predicted"/>
<dbReference type="RefSeq" id="WP_409123255.1">
    <property type="nucleotide sequence ID" value="NZ_JBJVNI010000012.1"/>
</dbReference>
<sequence length="83" mass="8516">MQRNAAYVAVAAITTTSVATLSAVSTPLQNASSRSSRLALRRTRRPRVTGLDGNSLCTVMSSAVGVHGNAGGGTAYAGYTSWI</sequence>
<evidence type="ECO:0000313" key="2">
    <source>
        <dbReference type="EMBL" id="MFM9611718.1"/>
    </source>
</evidence>
<dbReference type="EMBL" id="JBJVNI010000012">
    <property type="protein sequence ID" value="MFM9611718.1"/>
    <property type="molecule type" value="Genomic_DNA"/>
</dbReference>
<organism evidence="2 3">
    <name type="scientific">Streptomyces niveiscabiei</name>
    <dbReference type="NCBI Taxonomy" id="164115"/>
    <lineage>
        <taxon>Bacteria</taxon>
        <taxon>Bacillati</taxon>
        <taxon>Actinomycetota</taxon>
        <taxon>Actinomycetes</taxon>
        <taxon>Kitasatosporales</taxon>
        <taxon>Streptomycetaceae</taxon>
        <taxon>Streptomyces</taxon>
    </lineage>
</organism>
<comment type="caution">
    <text evidence="2">The sequence shown here is derived from an EMBL/GenBank/DDBJ whole genome shotgun (WGS) entry which is preliminary data.</text>
</comment>
<dbReference type="Proteomes" id="UP001631957">
    <property type="component" value="Unassembled WGS sequence"/>
</dbReference>
<keyword evidence="1" id="KW-0732">Signal</keyword>